<sequence>PSEAEVGWSVYRGHGHYLCAGCGRPVPESSTEPVYVLEERSGFRARRVEPDCFKRAREEAWLSPIPTDHLRVASPLPAKETPIRLAPVIGTRSRGQTSEDKVAILRSAGRFPSDATAEEIAFGLEVARLIGLDPWLGQVKFLRFDPADKIHPFVGIDGMRAVAERSGKYDGREIEVEMVKGPDGSEKLLRAVCRVHRKDWSRPLVEEVRFDEAVRKRRDGQPTRPWVEMPVTMLRKTAEERALRAAFPVQLSGVYGEEEAPAAGTG</sequence>
<dbReference type="NCBIfam" id="TIGR01913">
    <property type="entry name" value="bet_lambda"/>
    <property type="match status" value="1"/>
</dbReference>
<dbReference type="Pfam" id="PF03837">
    <property type="entry name" value="RecT"/>
    <property type="match status" value="1"/>
</dbReference>
<accession>T0ZKU3</accession>
<organism evidence="1">
    <name type="scientific">mine drainage metagenome</name>
    <dbReference type="NCBI Taxonomy" id="410659"/>
    <lineage>
        <taxon>unclassified sequences</taxon>
        <taxon>metagenomes</taxon>
        <taxon>ecological metagenomes</taxon>
    </lineage>
</organism>
<dbReference type="GO" id="GO:0006310">
    <property type="term" value="P:DNA recombination"/>
    <property type="evidence" value="ECO:0007669"/>
    <property type="project" value="InterPro"/>
</dbReference>
<dbReference type="GO" id="GO:0003677">
    <property type="term" value="F:DNA binding"/>
    <property type="evidence" value="ECO:0007669"/>
    <property type="project" value="InterPro"/>
</dbReference>
<feature type="non-terminal residue" evidence="1">
    <location>
        <position position="1"/>
    </location>
</feature>
<reference evidence="1" key="2">
    <citation type="journal article" date="2014" name="ISME J.">
        <title>Microbial stratification in low pH oxic and suboxic macroscopic growths along an acid mine drainage.</title>
        <authorList>
            <person name="Mendez-Garcia C."/>
            <person name="Mesa V."/>
            <person name="Sprenger R.R."/>
            <person name="Richter M."/>
            <person name="Diez M.S."/>
            <person name="Solano J."/>
            <person name="Bargiela R."/>
            <person name="Golyshina O.V."/>
            <person name="Manteca A."/>
            <person name="Ramos J.L."/>
            <person name="Gallego J.R."/>
            <person name="Llorente I."/>
            <person name="Martins Dos Santos V.A."/>
            <person name="Jensen O.N."/>
            <person name="Pelaez A.I."/>
            <person name="Sanchez J."/>
            <person name="Ferrer M."/>
        </authorList>
    </citation>
    <scope>NUCLEOTIDE SEQUENCE</scope>
</reference>
<dbReference type="EMBL" id="AUZZ01006756">
    <property type="protein sequence ID" value="EQD45288.1"/>
    <property type="molecule type" value="Genomic_DNA"/>
</dbReference>
<name>T0ZKU3_9ZZZZ</name>
<gene>
    <name evidence="1" type="ORF">B2A_09358</name>
</gene>
<proteinExistence type="predicted"/>
<dbReference type="AlphaFoldDB" id="T0ZKU3"/>
<dbReference type="InterPro" id="IPR010183">
    <property type="entry name" value="Phage_lambda_Bet"/>
</dbReference>
<evidence type="ECO:0000313" key="1">
    <source>
        <dbReference type="EMBL" id="EQD45288.1"/>
    </source>
</evidence>
<protein>
    <submittedName>
        <fullName evidence="1">Phage recombination protein Bet</fullName>
    </submittedName>
</protein>
<comment type="caution">
    <text evidence="1">The sequence shown here is derived from an EMBL/GenBank/DDBJ whole genome shotgun (WGS) entry which is preliminary data.</text>
</comment>
<dbReference type="InterPro" id="IPR018330">
    <property type="entry name" value="RecT_fam"/>
</dbReference>
<reference evidence="1" key="1">
    <citation type="submission" date="2013-08" db="EMBL/GenBank/DDBJ databases">
        <authorList>
            <person name="Mendez C."/>
            <person name="Richter M."/>
            <person name="Ferrer M."/>
            <person name="Sanchez J."/>
        </authorList>
    </citation>
    <scope>NUCLEOTIDE SEQUENCE</scope>
</reference>